<proteinExistence type="predicted"/>
<dbReference type="EMBL" id="VDGI01000010">
    <property type="protein sequence ID" value="TQR19856.1"/>
    <property type="molecule type" value="Genomic_DNA"/>
</dbReference>
<dbReference type="Proteomes" id="UP000316626">
    <property type="component" value="Unassembled WGS sequence"/>
</dbReference>
<protein>
    <submittedName>
        <fullName evidence="1">Uncharacterized protein</fullName>
    </submittedName>
</protein>
<accession>A0A544TQZ1</accession>
<evidence type="ECO:0000313" key="2">
    <source>
        <dbReference type="Proteomes" id="UP000316626"/>
    </source>
</evidence>
<gene>
    <name evidence="1" type="ORF">FG384_10460</name>
</gene>
<organism evidence="1 2">
    <name type="scientific">Psychrobacillus vulpis</name>
    <dbReference type="NCBI Taxonomy" id="2325572"/>
    <lineage>
        <taxon>Bacteria</taxon>
        <taxon>Bacillati</taxon>
        <taxon>Bacillota</taxon>
        <taxon>Bacilli</taxon>
        <taxon>Bacillales</taxon>
        <taxon>Bacillaceae</taxon>
        <taxon>Psychrobacillus</taxon>
    </lineage>
</organism>
<name>A0A544TQZ1_9BACI</name>
<dbReference type="RefSeq" id="WP_142642544.1">
    <property type="nucleotide sequence ID" value="NZ_VDGI01000010.1"/>
</dbReference>
<comment type="caution">
    <text evidence="1">The sequence shown here is derived from an EMBL/GenBank/DDBJ whole genome shotgun (WGS) entry which is preliminary data.</text>
</comment>
<reference evidence="1 2" key="1">
    <citation type="submission" date="2019-06" db="EMBL/GenBank/DDBJ databases">
        <title>Psychrobacillus vulpis sp. nov., a new species isolated from feces of a red fox that inhabits in The Tablas de Daimiel Natural Park, Albacete, Spain.</title>
        <authorList>
            <person name="Rodriguez M."/>
            <person name="Reina J.C."/>
            <person name="Bejar V."/>
            <person name="Llamas I."/>
        </authorList>
    </citation>
    <scope>NUCLEOTIDE SEQUENCE [LARGE SCALE GENOMIC DNA]</scope>
    <source>
        <strain evidence="1 2">Z8</strain>
    </source>
</reference>
<dbReference type="OrthoDB" id="1707920at2"/>
<keyword evidence="2" id="KW-1185">Reference proteome</keyword>
<evidence type="ECO:0000313" key="1">
    <source>
        <dbReference type="EMBL" id="TQR19856.1"/>
    </source>
</evidence>
<dbReference type="AlphaFoldDB" id="A0A544TQZ1"/>
<sequence length="77" mass="9224">MDNIDKRKRLEDNPFSYQITKNKTVFLEYHGKQIKILKGKDAEKFLERIEEAENEKEVQLILAKITGNFKRGNERRK</sequence>